<feature type="domain" description="ULTRAPETALA1/2 SAND" evidence="1">
    <location>
        <begin position="26"/>
        <end position="116"/>
    </location>
</feature>
<dbReference type="AlphaFoldDB" id="A0ABD3K8J3"/>
<dbReference type="InterPro" id="IPR057012">
    <property type="entry name" value="ULT1/2_Znf"/>
</dbReference>
<reference evidence="3 4" key="1">
    <citation type="submission" date="2024-11" db="EMBL/GenBank/DDBJ databases">
        <title>Chromosome-level genome assembly of Eucalyptus globulus Labill. provides insights into its genome evolution.</title>
        <authorList>
            <person name="Li X."/>
        </authorList>
    </citation>
    <scope>NUCLEOTIDE SEQUENCE [LARGE SCALE GENOMIC DNA]</scope>
    <source>
        <strain evidence="3">CL2024</strain>
        <tissue evidence="3">Fresh tender leaves</tissue>
    </source>
</reference>
<protein>
    <submittedName>
        <fullName evidence="3">Uncharacterized protein</fullName>
    </submittedName>
</protein>
<gene>
    <name evidence="3" type="ORF">ACJRO7_025218</name>
</gene>
<evidence type="ECO:0000313" key="3">
    <source>
        <dbReference type="EMBL" id="KAL3736225.1"/>
    </source>
</evidence>
<dbReference type="InterPro" id="IPR020533">
    <property type="entry name" value="Developmental_reg_ULTRAPETALA"/>
</dbReference>
<feature type="domain" description="ULTRAPETALA1/2 zinc finger" evidence="2">
    <location>
        <begin position="132"/>
        <end position="228"/>
    </location>
</feature>
<dbReference type="InterPro" id="IPR057011">
    <property type="entry name" value="ULT1/2_SAND"/>
</dbReference>
<evidence type="ECO:0000259" key="1">
    <source>
        <dbReference type="Pfam" id="PF23292"/>
    </source>
</evidence>
<dbReference type="EMBL" id="JBJKBG010000006">
    <property type="protein sequence ID" value="KAL3736225.1"/>
    <property type="molecule type" value="Genomic_DNA"/>
</dbReference>
<dbReference type="PANTHER" id="PTHR34053">
    <property type="entry name" value="PROTEIN ULTRAPETALA 1"/>
    <property type="match status" value="1"/>
</dbReference>
<accession>A0ABD3K8J3</accession>
<keyword evidence="4" id="KW-1185">Reference proteome</keyword>
<dbReference type="Proteomes" id="UP001634007">
    <property type="component" value="Unassembled WGS sequence"/>
</dbReference>
<proteinExistence type="predicted"/>
<organism evidence="3 4">
    <name type="scientific">Eucalyptus globulus</name>
    <name type="common">Tasmanian blue gum</name>
    <dbReference type="NCBI Taxonomy" id="34317"/>
    <lineage>
        <taxon>Eukaryota</taxon>
        <taxon>Viridiplantae</taxon>
        <taxon>Streptophyta</taxon>
        <taxon>Embryophyta</taxon>
        <taxon>Tracheophyta</taxon>
        <taxon>Spermatophyta</taxon>
        <taxon>Magnoliopsida</taxon>
        <taxon>eudicotyledons</taxon>
        <taxon>Gunneridae</taxon>
        <taxon>Pentapetalae</taxon>
        <taxon>rosids</taxon>
        <taxon>malvids</taxon>
        <taxon>Myrtales</taxon>
        <taxon>Myrtaceae</taxon>
        <taxon>Myrtoideae</taxon>
        <taxon>Eucalypteae</taxon>
        <taxon>Eucalyptus</taxon>
    </lineage>
</organism>
<dbReference type="PANTHER" id="PTHR34053:SF2">
    <property type="entry name" value="SAND DOMAIN-CONTAINING PROTEIN"/>
    <property type="match status" value="1"/>
</dbReference>
<comment type="caution">
    <text evidence="3">The sequence shown here is derived from an EMBL/GenBank/DDBJ whole genome shotgun (WGS) entry which is preliminary data.</text>
</comment>
<dbReference type="Pfam" id="PF23292">
    <property type="entry name" value="SAND_ULT1"/>
    <property type="match status" value="1"/>
</dbReference>
<dbReference type="Pfam" id="PF23293">
    <property type="entry name" value="zf_ULT1"/>
    <property type="match status" value="1"/>
</dbReference>
<name>A0ABD3K8J3_EUCGL</name>
<evidence type="ECO:0000313" key="4">
    <source>
        <dbReference type="Proteomes" id="UP001634007"/>
    </source>
</evidence>
<evidence type="ECO:0000259" key="2">
    <source>
        <dbReference type="Pfam" id="PF23293"/>
    </source>
</evidence>
<sequence length="233" mass="27284">MVRRKNAAPRRLNPVEMFDEPEIAQMKGHKIERDYVEVECGCTHRRLGDSCGFLRVYENGLFQINCNCNSGCQKENLTPTEFERHSDKSGNWKRHIWVTIGENKVPLEETPLMNYYDLASNEANHPTRLRFHRDEFVRCSRCKKERRFHLRSKEECRAHHDAVASKRWKCSDHPHKITCRDAEERAASKRPRGCKRSPICQGCPKCVCFGCLKCRFFDCGCRTCVDFLENVEP</sequence>